<comment type="subcellular location">
    <subcellularLocation>
        <location evidence="1">Nucleus</location>
    </subcellularLocation>
</comment>
<evidence type="ECO:0000256" key="2">
    <source>
        <dbReference type="ARBA" id="ARBA00023125"/>
    </source>
</evidence>
<evidence type="ECO:0000259" key="6">
    <source>
        <dbReference type="PROSITE" id="PS51526"/>
    </source>
</evidence>
<dbReference type="InterPro" id="IPR003150">
    <property type="entry name" value="DNA-bd_RFX"/>
</dbReference>
<feature type="domain" description="RFX-type winged-helix" evidence="6">
    <location>
        <begin position="108"/>
        <end position="183"/>
    </location>
</feature>
<dbReference type="AGR" id="RGD:1308795"/>
<dbReference type="PANTHER" id="PTHR12619">
    <property type="entry name" value="RFX TRANSCRIPTION FACTOR FAMILY"/>
    <property type="match status" value="1"/>
</dbReference>
<protein>
    <submittedName>
        <fullName evidence="7">Uncharacterized protein RGD1308795_predicted</fullName>
    </submittedName>
</protein>
<evidence type="ECO:0000313" key="9">
    <source>
        <dbReference type="RGD" id="1308795"/>
    </source>
</evidence>
<comment type="similarity">
    <text evidence="4">Belongs to the RFX family.</text>
</comment>
<feature type="region of interest" description="Disordered" evidence="5">
    <location>
        <begin position="416"/>
        <end position="440"/>
    </location>
</feature>
<dbReference type="InterPro" id="IPR039779">
    <property type="entry name" value="RFX-like"/>
</dbReference>
<feature type="compositionally biased region" description="Low complexity" evidence="5">
    <location>
        <begin position="12"/>
        <end position="21"/>
    </location>
</feature>
<dbReference type="GO" id="GO:0003677">
    <property type="term" value="F:DNA binding"/>
    <property type="evidence" value="ECO:0007669"/>
    <property type="project" value="UniProtKB-KW"/>
</dbReference>
<evidence type="ECO:0000313" key="7">
    <source>
        <dbReference type="EMBL" id="EDL84133.1"/>
    </source>
</evidence>
<keyword evidence="2" id="KW-0238">DNA-binding</keyword>
<dbReference type="FunFam" id="1.10.10.10:FF:000128">
    <property type="entry name" value="DNA-binding protein RFX5 isoform X1"/>
    <property type="match status" value="1"/>
</dbReference>
<feature type="compositionally biased region" description="Low complexity" evidence="5">
    <location>
        <begin position="533"/>
        <end position="546"/>
    </location>
</feature>
<feature type="compositionally biased region" description="Polar residues" evidence="5">
    <location>
        <begin position="494"/>
        <end position="532"/>
    </location>
</feature>
<accession>A6KEN2</accession>
<organism evidence="7 8">
    <name type="scientific">Rattus norvegicus</name>
    <name type="common">Rat</name>
    <dbReference type="NCBI Taxonomy" id="10116"/>
    <lineage>
        <taxon>Eukaryota</taxon>
        <taxon>Metazoa</taxon>
        <taxon>Chordata</taxon>
        <taxon>Craniata</taxon>
        <taxon>Vertebrata</taxon>
        <taxon>Euteleostomi</taxon>
        <taxon>Mammalia</taxon>
        <taxon>Eutheria</taxon>
        <taxon>Euarchontoglires</taxon>
        <taxon>Glires</taxon>
        <taxon>Rodentia</taxon>
        <taxon>Myomorpha</taxon>
        <taxon>Muroidea</taxon>
        <taxon>Muridae</taxon>
        <taxon>Murinae</taxon>
        <taxon>Rattus</taxon>
    </lineage>
</organism>
<sequence length="1378" mass="149214">MAEEQQQPPPQQLDAHQQLPLSAPNPGVALPALVPGLPGTEASALQHKIKNSICKTVQSKVDCILQEVEKFTDLEKLYLYLQLPSGLSSAEKSDQNAMSSSRAQQMHAFSWIRNTLEEHPETSLPKQEVYDEYKSYCDNLGYHPLSAADFGKIMKNVFPNMKARRLGTRGKSKYCYSGLRKKAFVHMPTLPNLDFHKTGDGLEGVEPSGQLQNIDEEVISSACRLVCEWAQKVLSQPFDTVLELAHFLVKSHYIGTKSMAALTVMAAAPAGLKGISQPSAFIPTAESNSFQPQVKTLSSPIDAKQQLQRKIQKKQQEQKLQSPLPGESSAKKTEGTTANGVANLPNGNPAILSPQPIGIVVAAVPSPIPVILSLEFGLTEMVQRTRQLVTSPSPMNSSDGKVLPLNVQVVTQHMQSVKQTPKTPQNVPASPGGDRSARHRYPQILPKPANTSALTIRSPTTVLFTSSPIKTAVVPASHMSSLNVVKMTTISLTPSNSNAPLKHSASVSNATGTTEDSRSIPQIKNGSVVSLQSPGSRASSTGGTSAVEVKMEPEGSSDEHPLQCQENAEGTKAPLATSSALWGQKSNTDGTVSKPSNEGVTEVKTTKVCDQRTKCKSRCNETLPGISAGNNQSTVTLSVATQNLPFTSTSSPSNGDSVNKDPKLCTKSPRKRLSATLQESQVPPVKKPIVEQLSAVTTEGQKPGTVKKDQKVPHSGKTESSTAGAQPPNKVSLSVSSHIVEDQPLNPTLVASESALEQQTTPSSSPDVKVKLEGSVFLLDRESNSDGSFNRNEWQQVTKDSDFISASCEQQQDISVMTIPEHPDIHDLEKSVWELEGMPQDTYSQQLHSQIPESSLNEIQAQSSDQLPLQSELKEFESSVSQTNESYFPFDDELTQDSIVEELVLMEQQMSMNNSHSYGNCLGMTLQSHSSVPPSPVECRNPFAFTPISSSMAYHDASIVSSSPVKPMQRPMATHPDKTKLEWMNNGYGGVGNSSVSGHGILPSYQELVEDRFRKPHAFAVPGQSYQSQSRHHDTHFGRLTPVSPVQHQGATVNTNKQEGFAVPAPLDNKGTNSSASSNFRCRSVSPAVHRQRNLSGSTLYPVSNIPRSNVTPFGSPVTPEVHVFTNVHTDACANNIAQRSQSVPLTVMMQTAFPNALQKQTNSKKITNVLLSKLDSDNDDAVRGLGMNNVPSNYTARMNLTQILETSPVFPSANSQNMIDSSTSVYEFQTPSYLTKSNSTDQISFSPGDNQAQSEIGEQQLDFNSTVKDLLSGDNLQTSQQLGGQVASDLTNTASDFPSDIRLSSDLSGSINDLNTLDPNLLFDPGRQQGQDDEATLEELKNDPLFQQICSESMNSMTSSGFEWIESKDHPTVEMLG</sequence>
<dbReference type="PANTHER" id="PTHR12619:SF2">
    <property type="entry name" value="DNA-BINDING PROTEIN RFX7"/>
    <property type="match status" value="1"/>
</dbReference>
<dbReference type="Gene3D" id="1.10.10.10">
    <property type="entry name" value="Winged helix-like DNA-binding domain superfamily/Winged helix DNA-binding domain"/>
    <property type="match status" value="1"/>
</dbReference>
<evidence type="ECO:0000256" key="5">
    <source>
        <dbReference type="SAM" id="MobiDB-lite"/>
    </source>
</evidence>
<dbReference type="EMBL" id="CH474041">
    <property type="protein sequence ID" value="EDL84133.1"/>
    <property type="molecule type" value="Genomic_DNA"/>
</dbReference>
<feature type="region of interest" description="Disordered" evidence="5">
    <location>
        <begin position="1"/>
        <end position="27"/>
    </location>
</feature>
<evidence type="ECO:0000313" key="8">
    <source>
        <dbReference type="Proteomes" id="UP000234681"/>
    </source>
</evidence>
<dbReference type="InterPro" id="IPR036390">
    <property type="entry name" value="WH_DNA-bd_sf"/>
</dbReference>
<dbReference type="Gene3D" id="6.10.140.1290">
    <property type="match status" value="1"/>
</dbReference>
<dbReference type="GO" id="GO:0005634">
    <property type="term" value="C:nucleus"/>
    <property type="evidence" value="ECO:0007669"/>
    <property type="project" value="UniProtKB-SubCell"/>
</dbReference>
<feature type="compositionally biased region" description="Polar residues" evidence="5">
    <location>
        <begin position="646"/>
        <end position="657"/>
    </location>
</feature>
<reference evidence="8" key="1">
    <citation type="submission" date="2005-09" db="EMBL/GenBank/DDBJ databases">
        <authorList>
            <person name="Mural R.J."/>
            <person name="Li P.W."/>
            <person name="Adams M.D."/>
            <person name="Amanatides P.G."/>
            <person name="Baden-Tillson H."/>
            <person name="Barnstead M."/>
            <person name="Chin S.H."/>
            <person name="Dew I."/>
            <person name="Evans C.A."/>
            <person name="Ferriera S."/>
            <person name="Flanigan M."/>
            <person name="Fosler C."/>
            <person name="Glodek A."/>
            <person name="Gu Z."/>
            <person name="Holt R.A."/>
            <person name="Jennings D."/>
            <person name="Kraft C.L."/>
            <person name="Lu F."/>
            <person name="Nguyen T."/>
            <person name="Nusskern D.R."/>
            <person name="Pfannkoch C.M."/>
            <person name="Sitter C."/>
            <person name="Sutton G.G."/>
            <person name="Venter J.C."/>
            <person name="Wang Z."/>
            <person name="Woodage T."/>
            <person name="Zheng X.H."/>
            <person name="Zhong F."/>
        </authorList>
    </citation>
    <scope>NUCLEOTIDE SEQUENCE [LARGE SCALE GENOMIC DNA]</scope>
    <source>
        <strain>BN</strain>
        <strain evidence="8">Sprague-Dawley</strain>
    </source>
</reference>
<dbReference type="Pfam" id="PF02257">
    <property type="entry name" value="RFX_DNA_binding"/>
    <property type="match status" value="1"/>
</dbReference>
<name>A6KEN2_RAT</name>
<evidence type="ECO:0000256" key="4">
    <source>
        <dbReference type="ARBA" id="ARBA00061114"/>
    </source>
</evidence>
<dbReference type="PROSITE" id="PS51526">
    <property type="entry name" value="RFX_DBD"/>
    <property type="match status" value="1"/>
</dbReference>
<keyword evidence="3" id="KW-0539">Nucleus</keyword>
<dbReference type="RGD" id="1308795">
    <property type="gene designation" value="Rfx7"/>
</dbReference>
<feature type="compositionally biased region" description="Basic and acidic residues" evidence="5">
    <location>
        <begin position="549"/>
        <end position="561"/>
    </location>
</feature>
<dbReference type="Proteomes" id="UP000234681">
    <property type="component" value="Chromosome 8"/>
</dbReference>
<evidence type="ECO:0000256" key="1">
    <source>
        <dbReference type="ARBA" id="ARBA00004123"/>
    </source>
</evidence>
<feature type="compositionally biased region" description="Polar residues" evidence="5">
    <location>
        <begin position="416"/>
        <end position="428"/>
    </location>
</feature>
<evidence type="ECO:0000256" key="3">
    <source>
        <dbReference type="ARBA" id="ARBA00023242"/>
    </source>
</evidence>
<proteinExistence type="inferred from homology"/>
<dbReference type="GO" id="GO:0003700">
    <property type="term" value="F:DNA-binding transcription factor activity"/>
    <property type="evidence" value="ECO:0007669"/>
    <property type="project" value="InterPro"/>
</dbReference>
<dbReference type="SUPFAM" id="SSF46785">
    <property type="entry name" value="Winged helix' DNA-binding domain"/>
    <property type="match status" value="1"/>
</dbReference>
<feature type="region of interest" description="Disordered" evidence="5">
    <location>
        <begin position="646"/>
        <end position="736"/>
    </location>
</feature>
<feature type="compositionally biased region" description="Polar residues" evidence="5">
    <location>
        <begin position="576"/>
        <end position="599"/>
    </location>
</feature>
<feature type="region of interest" description="Disordered" evidence="5">
    <location>
        <begin position="305"/>
        <end position="342"/>
    </location>
</feature>
<gene>
    <name evidence="9" type="primary">Rfx7</name>
    <name evidence="7" type="synonym">RGD1308795_predicted</name>
    <name evidence="7" type="ORF">rCG_56616</name>
</gene>
<dbReference type="Pfam" id="PF18326">
    <property type="entry name" value="RFX5_N"/>
    <property type="match status" value="1"/>
</dbReference>
<dbReference type="InterPro" id="IPR036388">
    <property type="entry name" value="WH-like_DNA-bd_sf"/>
</dbReference>
<feature type="region of interest" description="Disordered" evidence="5">
    <location>
        <begin position="494"/>
        <end position="600"/>
    </location>
</feature>
<feature type="compositionally biased region" description="Polar residues" evidence="5">
    <location>
        <begin position="718"/>
        <end position="736"/>
    </location>
</feature>